<organism evidence="2 3">
    <name type="scientific">Sphaerisporangium krabiense</name>
    <dbReference type="NCBI Taxonomy" id="763782"/>
    <lineage>
        <taxon>Bacteria</taxon>
        <taxon>Bacillati</taxon>
        <taxon>Actinomycetota</taxon>
        <taxon>Actinomycetes</taxon>
        <taxon>Streptosporangiales</taxon>
        <taxon>Streptosporangiaceae</taxon>
        <taxon>Sphaerisporangium</taxon>
    </lineage>
</organism>
<dbReference type="AlphaFoldDB" id="A0A7W8Z3A6"/>
<dbReference type="Proteomes" id="UP000588112">
    <property type="component" value="Unassembled WGS sequence"/>
</dbReference>
<dbReference type="EMBL" id="JACHBR010000001">
    <property type="protein sequence ID" value="MBB5626368.1"/>
    <property type="molecule type" value="Genomic_DNA"/>
</dbReference>
<evidence type="ECO:0000256" key="1">
    <source>
        <dbReference type="SAM" id="MobiDB-lite"/>
    </source>
</evidence>
<comment type="caution">
    <text evidence="2">The sequence shown here is derived from an EMBL/GenBank/DDBJ whole genome shotgun (WGS) entry which is preliminary data.</text>
</comment>
<keyword evidence="3" id="KW-1185">Reference proteome</keyword>
<accession>A0A7W8Z3A6</accession>
<gene>
    <name evidence="2" type="ORF">BJ981_002067</name>
</gene>
<reference evidence="2 3" key="1">
    <citation type="submission" date="2020-08" db="EMBL/GenBank/DDBJ databases">
        <title>Sequencing the genomes of 1000 actinobacteria strains.</title>
        <authorList>
            <person name="Klenk H.-P."/>
        </authorList>
    </citation>
    <scope>NUCLEOTIDE SEQUENCE [LARGE SCALE GENOMIC DNA]</scope>
    <source>
        <strain evidence="2 3">DSM 45790</strain>
    </source>
</reference>
<evidence type="ECO:0000313" key="2">
    <source>
        <dbReference type="EMBL" id="MBB5626368.1"/>
    </source>
</evidence>
<protein>
    <submittedName>
        <fullName evidence="2">Uncharacterized protein</fullName>
    </submittedName>
</protein>
<proteinExistence type="predicted"/>
<evidence type="ECO:0000313" key="3">
    <source>
        <dbReference type="Proteomes" id="UP000588112"/>
    </source>
</evidence>
<sequence length="101" mass="11227">MRRPKGRHCAEGEGQSPRVNLQTPHRWDPAKTAAAAMLDQAEPGWFIFYGVGTRRFVAIAMWNAPSALRVEAPTLDELREQMREAELGATAALSHGRTWVA</sequence>
<name>A0A7W8Z3A6_9ACTN</name>
<feature type="region of interest" description="Disordered" evidence="1">
    <location>
        <begin position="1"/>
        <end position="24"/>
    </location>
</feature>
<dbReference type="RefSeq" id="WP_184610290.1">
    <property type="nucleotide sequence ID" value="NZ_BOOS01000027.1"/>
</dbReference>